<comment type="similarity">
    <text evidence="8 9">Belongs to the TonB-dependent receptor family.</text>
</comment>
<evidence type="ECO:0000256" key="9">
    <source>
        <dbReference type="RuleBase" id="RU003357"/>
    </source>
</evidence>
<dbReference type="InterPro" id="IPR036942">
    <property type="entry name" value="Beta-barrel_TonB_sf"/>
</dbReference>
<evidence type="ECO:0000313" key="13">
    <source>
        <dbReference type="EMBL" id="RCW37337.1"/>
    </source>
</evidence>
<name>A0A2T0XLQ9_9BACT</name>
<evidence type="ECO:0000256" key="8">
    <source>
        <dbReference type="PROSITE-ProRule" id="PRU01360"/>
    </source>
</evidence>
<dbReference type="SUPFAM" id="SSF49464">
    <property type="entry name" value="Carboxypeptidase regulatory domain-like"/>
    <property type="match status" value="1"/>
</dbReference>
<keyword evidence="4 8" id="KW-0812">Transmembrane</keyword>
<dbReference type="InterPro" id="IPR037066">
    <property type="entry name" value="Plug_dom_sf"/>
</dbReference>
<feature type="chain" id="PRO_5030056664" evidence="10">
    <location>
        <begin position="21"/>
        <end position="1078"/>
    </location>
</feature>
<keyword evidence="2 8" id="KW-0813">Transport</keyword>
<dbReference type="OrthoDB" id="778480at2"/>
<evidence type="ECO:0000256" key="4">
    <source>
        <dbReference type="ARBA" id="ARBA00022692"/>
    </source>
</evidence>
<sequence length="1078" mass="121077">MMTKKISLLLALFCVLTGHAIGQSITGTVLDSENSDPIPGVNIVVVSSGSGTITNMDGEFELDLGQESANVRFSFIGYDNFILEAQAGENYTINLVPSDMMLDDVVVVGYGSQRKENLTGAVSSIDVEKAISSRPVTDVGKALQGISPGLTITNQQGGVGTESTIRLRGSTGSLNASGGTSPLILVDNVEIPSLNLVNPDDIAEISVLKDAASAAIYGTRATWGVILITTKKGSKDDKVRVTYRNNIAWNTPTMMPEQTSAYENAKVLLDIAERTSGANSISSIGYNVDQEALGKIKDWEEQYGHMSQNELGEMQMGRDFEIRGGKTYFYRSFDPFKEFTRKWTPQQSHNFSVNGGSDKSTFNVSFGYLEQSGVMKENTDTYERYNFSTNVTTQVRDWWEVKTGVLLTRSTETQPYRFTSGLYDAWYYLLRWPRWYPYADYEDKPFRSAVTDMKYANDESDTQNYGRLNLGSIFTPIDGMSINVDYTFSLLNKNLRRNGGTIMAYNMFTANPTENYGDIYGQTHDRVIESSRYTVSNVFKAYGTYEFDLNDQHNFKVMAGMDAEDRRNFSHYSEARGLIDPTTPAIKLTTGDEYARNSTYAYDYEFASAGAFARFNYDFQQKYLVEVNGRYDGSSRFPEGDKWAFFPSASVGWRVTEEPFMDFTDPVLSDLKIRGSWGTIGNQDVAANSFLSTMSNSPSSGWVMDGGQIPYITSPTIISPSLTWERVSTLDIGLDARFFRNKMGVVFDWYKRTTTDMHSPGETLPASFGASSPLRNYGELEGKGYEIMLDFNHQFSNGLQMSLRAGFSDVKEEIVKYSNSIENIYSNYEGKELGEIWGYETDRLFQESDFVNGEMREGIASQSLFESGAFQYGPGDVKYQDLNGDGEINYGSNTLDDHGDLRVIGNTRPRYEYSFGLDLAWKGFDFSTFFQGVGQRDIWAIGSIAIPSFIDNEAYYDHFMDYWTPENTDAFYPRPASHSWVSNGRNFLRQSRYLLDLSYLRCKNMTLGYTLPRQLVSRASFEQVRVYVSGENLFEFTDAHLPVDPESTENKNGNTSGFSFGRSYPYSRTISCGVQISF</sequence>
<keyword evidence="7 8" id="KW-0998">Cell outer membrane</keyword>
<comment type="caution">
    <text evidence="13">The sequence shown here is derived from an EMBL/GenBank/DDBJ whole genome shotgun (WGS) entry which is preliminary data.</text>
</comment>
<accession>A0A2T0XLQ9</accession>
<comment type="subcellular location">
    <subcellularLocation>
        <location evidence="1 8">Cell outer membrane</location>
        <topology evidence="1 8">Multi-pass membrane protein</topology>
    </subcellularLocation>
</comment>
<keyword evidence="6 8" id="KW-0472">Membrane</keyword>
<evidence type="ECO:0000256" key="10">
    <source>
        <dbReference type="SAM" id="SignalP"/>
    </source>
</evidence>
<feature type="domain" description="TonB-dependent receptor-like beta-barrel" evidence="11">
    <location>
        <begin position="436"/>
        <end position="921"/>
    </location>
</feature>
<dbReference type="InterPro" id="IPR039426">
    <property type="entry name" value="TonB-dep_rcpt-like"/>
</dbReference>
<dbReference type="InterPro" id="IPR012910">
    <property type="entry name" value="Plug_dom"/>
</dbReference>
<feature type="domain" description="TonB-dependent receptor plug" evidence="12">
    <location>
        <begin position="115"/>
        <end position="225"/>
    </location>
</feature>
<dbReference type="Pfam" id="PF13715">
    <property type="entry name" value="CarbopepD_reg_2"/>
    <property type="match status" value="1"/>
</dbReference>
<dbReference type="Pfam" id="PF00593">
    <property type="entry name" value="TonB_dep_Rec_b-barrel"/>
    <property type="match status" value="1"/>
</dbReference>
<protein>
    <submittedName>
        <fullName evidence="13">TonB-linked SusC/RagA family outer membrane protein</fullName>
    </submittedName>
</protein>
<evidence type="ECO:0000256" key="5">
    <source>
        <dbReference type="ARBA" id="ARBA00023077"/>
    </source>
</evidence>
<keyword evidence="10" id="KW-0732">Signal</keyword>
<dbReference type="NCBIfam" id="TIGR04056">
    <property type="entry name" value="OMP_RagA_SusC"/>
    <property type="match status" value="1"/>
</dbReference>
<dbReference type="SUPFAM" id="SSF56935">
    <property type="entry name" value="Porins"/>
    <property type="match status" value="1"/>
</dbReference>
<dbReference type="Gene3D" id="2.60.40.1120">
    <property type="entry name" value="Carboxypeptidase-like, regulatory domain"/>
    <property type="match status" value="1"/>
</dbReference>
<dbReference type="InterPro" id="IPR000531">
    <property type="entry name" value="Beta-barrel_TonB"/>
</dbReference>
<evidence type="ECO:0000256" key="7">
    <source>
        <dbReference type="ARBA" id="ARBA00023237"/>
    </source>
</evidence>
<evidence type="ECO:0000259" key="11">
    <source>
        <dbReference type="Pfam" id="PF00593"/>
    </source>
</evidence>
<evidence type="ECO:0000259" key="12">
    <source>
        <dbReference type="Pfam" id="PF07715"/>
    </source>
</evidence>
<dbReference type="STRING" id="1168289.GCA_000259075_03954"/>
<proteinExistence type="inferred from homology"/>
<dbReference type="EMBL" id="QPIZ01000006">
    <property type="protein sequence ID" value="RCW37337.1"/>
    <property type="molecule type" value="Genomic_DNA"/>
</dbReference>
<dbReference type="Pfam" id="PF07715">
    <property type="entry name" value="Plug"/>
    <property type="match status" value="1"/>
</dbReference>
<keyword evidence="14" id="KW-1185">Reference proteome</keyword>
<keyword evidence="5 9" id="KW-0798">TonB box</keyword>
<dbReference type="PROSITE" id="PS52016">
    <property type="entry name" value="TONB_DEPENDENT_REC_3"/>
    <property type="match status" value="1"/>
</dbReference>
<dbReference type="InterPro" id="IPR008969">
    <property type="entry name" value="CarboxyPept-like_regulatory"/>
</dbReference>
<evidence type="ECO:0000256" key="1">
    <source>
        <dbReference type="ARBA" id="ARBA00004571"/>
    </source>
</evidence>
<feature type="signal peptide" evidence="10">
    <location>
        <begin position="1"/>
        <end position="20"/>
    </location>
</feature>
<dbReference type="InterPro" id="IPR023996">
    <property type="entry name" value="TonB-dep_OMP_SusC/RagA"/>
</dbReference>
<dbReference type="RefSeq" id="WP_106153220.1">
    <property type="nucleotide sequence ID" value="NZ_PVTS01000008.1"/>
</dbReference>
<evidence type="ECO:0000313" key="14">
    <source>
        <dbReference type="Proteomes" id="UP000252733"/>
    </source>
</evidence>
<keyword evidence="3 8" id="KW-1134">Transmembrane beta strand</keyword>
<reference evidence="13 14" key="1">
    <citation type="submission" date="2018-07" db="EMBL/GenBank/DDBJ databases">
        <title>Freshwater and sediment microbial communities from various areas in North America, analyzing microbe dynamics in response to fracking.</title>
        <authorList>
            <person name="Lamendella R."/>
        </authorList>
    </citation>
    <scope>NUCLEOTIDE SEQUENCE [LARGE SCALE GENOMIC DNA]</scope>
    <source>
        <strain evidence="13 14">160A</strain>
    </source>
</reference>
<dbReference type="AlphaFoldDB" id="A0A2T0XLQ9"/>
<gene>
    <name evidence="13" type="ORF">DFO77_10629</name>
</gene>
<evidence type="ECO:0000256" key="3">
    <source>
        <dbReference type="ARBA" id="ARBA00022452"/>
    </source>
</evidence>
<dbReference type="Gene3D" id="2.170.130.10">
    <property type="entry name" value="TonB-dependent receptor, plug domain"/>
    <property type="match status" value="1"/>
</dbReference>
<evidence type="ECO:0000256" key="2">
    <source>
        <dbReference type="ARBA" id="ARBA00022448"/>
    </source>
</evidence>
<dbReference type="NCBIfam" id="TIGR04057">
    <property type="entry name" value="SusC_RagA_signa"/>
    <property type="match status" value="1"/>
</dbReference>
<dbReference type="InterPro" id="IPR023997">
    <property type="entry name" value="TonB-dep_OMP_SusC/RagA_CS"/>
</dbReference>
<dbReference type="Gene3D" id="2.40.170.20">
    <property type="entry name" value="TonB-dependent receptor, beta-barrel domain"/>
    <property type="match status" value="1"/>
</dbReference>
<organism evidence="13 14">
    <name type="scientific">Marinilabilia salmonicolor</name>
    <dbReference type="NCBI Taxonomy" id="989"/>
    <lineage>
        <taxon>Bacteria</taxon>
        <taxon>Pseudomonadati</taxon>
        <taxon>Bacteroidota</taxon>
        <taxon>Bacteroidia</taxon>
        <taxon>Marinilabiliales</taxon>
        <taxon>Marinilabiliaceae</taxon>
        <taxon>Marinilabilia</taxon>
    </lineage>
</organism>
<dbReference type="Proteomes" id="UP000252733">
    <property type="component" value="Unassembled WGS sequence"/>
</dbReference>
<evidence type="ECO:0000256" key="6">
    <source>
        <dbReference type="ARBA" id="ARBA00023136"/>
    </source>
</evidence>
<dbReference type="GO" id="GO:0009279">
    <property type="term" value="C:cell outer membrane"/>
    <property type="evidence" value="ECO:0007669"/>
    <property type="project" value="UniProtKB-SubCell"/>
</dbReference>